<keyword evidence="2" id="KW-1185">Reference proteome</keyword>
<dbReference type="AlphaFoldDB" id="A0A643C143"/>
<reference evidence="1 2" key="1">
    <citation type="journal article" date="2019" name="PLoS ONE">
        <title>Genomic analyses reveal an absence of contemporary introgressive admixture between fin whales and blue whales, despite known hybrids.</title>
        <authorList>
            <person name="Westbury M.V."/>
            <person name="Petersen B."/>
            <person name="Lorenzen E.D."/>
        </authorList>
    </citation>
    <scope>NUCLEOTIDE SEQUENCE [LARGE SCALE GENOMIC DNA]</scope>
    <source>
        <strain evidence="1">FinWhale-01</strain>
    </source>
</reference>
<evidence type="ECO:0000313" key="1">
    <source>
        <dbReference type="EMBL" id="KAB0393722.1"/>
    </source>
</evidence>
<sequence length="70" mass="8043">EMPDTRYLASPCSTTLLLFCTDTFQPNRVSLATGMETEEGNKLKKLHPPTLVQEKQLLGRSWKLLNYQME</sequence>
<protein>
    <submittedName>
        <fullName evidence="1">Uncharacterized protein</fullName>
    </submittedName>
</protein>
<name>A0A643C143_BALPH</name>
<proteinExistence type="predicted"/>
<comment type="caution">
    <text evidence="1">The sequence shown here is derived from an EMBL/GenBank/DDBJ whole genome shotgun (WGS) entry which is preliminary data.</text>
</comment>
<evidence type="ECO:0000313" key="2">
    <source>
        <dbReference type="Proteomes" id="UP000437017"/>
    </source>
</evidence>
<gene>
    <name evidence="1" type="ORF">E2I00_011742</name>
</gene>
<feature type="non-terminal residue" evidence="1">
    <location>
        <position position="1"/>
    </location>
</feature>
<accession>A0A643C143</accession>
<dbReference type="Proteomes" id="UP000437017">
    <property type="component" value="Unassembled WGS sequence"/>
</dbReference>
<organism evidence="1 2">
    <name type="scientific">Balaenoptera physalus</name>
    <name type="common">Fin whale</name>
    <name type="synonym">Balaena physalus</name>
    <dbReference type="NCBI Taxonomy" id="9770"/>
    <lineage>
        <taxon>Eukaryota</taxon>
        <taxon>Metazoa</taxon>
        <taxon>Chordata</taxon>
        <taxon>Craniata</taxon>
        <taxon>Vertebrata</taxon>
        <taxon>Euteleostomi</taxon>
        <taxon>Mammalia</taxon>
        <taxon>Eutheria</taxon>
        <taxon>Laurasiatheria</taxon>
        <taxon>Artiodactyla</taxon>
        <taxon>Whippomorpha</taxon>
        <taxon>Cetacea</taxon>
        <taxon>Mysticeti</taxon>
        <taxon>Balaenopteridae</taxon>
        <taxon>Balaenoptera</taxon>
    </lineage>
</organism>
<dbReference type="EMBL" id="SGJD01003010">
    <property type="protein sequence ID" value="KAB0393722.1"/>
    <property type="molecule type" value="Genomic_DNA"/>
</dbReference>